<keyword evidence="2" id="KW-0597">Phosphoprotein</keyword>
<dbReference type="Pfam" id="PF00196">
    <property type="entry name" value="GerE"/>
    <property type="match status" value="1"/>
</dbReference>
<dbReference type="PANTHER" id="PTHR45566:SF2">
    <property type="entry name" value="NARL SUBFAMILY"/>
    <property type="match status" value="1"/>
</dbReference>
<keyword evidence="1" id="KW-0238">DNA-binding</keyword>
<dbReference type="InterPro" id="IPR051015">
    <property type="entry name" value="EvgA-like"/>
</dbReference>
<dbReference type="EMBL" id="JBEWLY010000023">
    <property type="protein sequence ID" value="MET1756702.1"/>
    <property type="molecule type" value="Genomic_DNA"/>
</dbReference>
<dbReference type="SMART" id="SM00421">
    <property type="entry name" value="HTH_LUXR"/>
    <property type="match status" value="1"/>
</dbReference>
<evidence type="ECO:0000259" key="3">
    <source>
        <dbReference type="PROSITE" id="PS50043"/>
    </source>
</evidence>
<organism evidence="5 6">
    <name type="scientific">Novosphingobium kalidii</name>
    <dbReference type="NCBI Taxonomy" id="3230299"/>
    <lineage>
        <taxon>Bacteria</taxon>
        <taxon>Pseudomonadati</taxon>
        <taxon>Pseudomonadota</taxon>
        <taxon>Alphaproteobacteria</taxon>
        <taxon>Sphingomonadales</taxon>
        <taxon>Sphingomonadaceae</taxon>
        <taxon>Novosphingobium</taxon>
    </lineage>
</organism>
<dbReference type="InterPro" id="IPR011006">
    <property type="entry name" value="CheY-like_superfamily"/>
</dbReference>
<dbReference type="Proteomes" id="UP001548713">
    <property type="component" value="Unassembled WGS sequence"/>
</dbReference>
<evidence type="ECO:0000313" key="6">
    <source>
        <dbReference type="Proteomes" id="UP001548713"/>
    </source>
</evidence>
<dbReference type="PROSITE" id="PS50110">
    <property type="entry name" value="RESPONSE_REGULATORY"/>
    <property type="match status" value="1"/>
</dbReference>
<evidence type="ECO:0000313" key="5">
    <source>
        <dbReference type="EMBL" id="MET1756702.1"/>
    </source>
</evidence>
<dbReference type="InterPro" id="IPR000792">
    <property type="entry name" value="Tscrpt_reg_LuxR_C"/>
</dbReference>
<evidence type="ECO:0000256" key="2">
    <source>
        <dbReference type="PROSITE-ProRule" id="PRU00169"/>
    </source>
</evidence>
<comment type="caution">
    <text evidence="5">The sequence shown here is derived from an EMBL/GenBank/DDBJ whole genome shotgun (WGS) entry which is preliminary data.</text>
</comment>
<dbReference type="PANTHER" id="PTHR45566">
    <property type="entry name" value="HTH-TYPE TRANSCRIPTIONAL REGULATOR YHJB-RELATED"/>
    <property type="match status" value="1"/>
</dbReference>
<dbReference type="RefSeq" id="WP_353985191.1">
    <property type="nucleotide sequence ID" value="NZ_JBEWLY010000023.1"/>
</dbReference>
<feature type="modified residue" description="4-aspartylphosphate" evidence="2">
    <location>
        <position position="135"/>
    </location>
</feature>
<dbReference type="InterPro" id="IPR001789">
    <property type="entry name" value="Sig_transdc_resp-reg_receiver"/>
</dbReference>
<evidence type="ECO:0000256" key="1">
    <source>
        <dbReference type="ARBA" id="ARBA00023125"/>
    </source>
</evidence>
<evidence type="ECO:0000259" key="4">
    <source>
        <dbReference type="PROSITE" id="PS50110"/>
    </source>
</evidence>
<dbReference type="CDD" id="cd06170">
    <property type="entry name" value="LuxR_C_like"/>
    <property type="match status" value="1"/>
</dbReference>
<protein>
    <submittedName>
        <fullName evidence="5">Response regulator transcription factor</fullName>
    </submittedName>
</protein>
<dbReference type="PROSITE" id="PS50043">
    <property type="entry name" value="HTH_LUXR_2"/>
    <property type="match status" value="1"/>
</dbReference>
<proteinExistence type="predicted"/>
<dbReference type="SUPFAM" id="SSF52172">
    <property type="entry name" value="CheY-like"/>
    <property type="match status" value="1"/>
</dbReference>
<reference evidence="5 6" key="1">
    <citation type="submission" date="2024-07" db="EMBL/GenBank/DDBJ databases">
        <title>Novosphingobium kalidii RD2P27.</title>
        <authorList>
            <person name="Sun J.-Q."/>
        </authorList>
    </citation>
    <scope>NUCLEOTIDE SEQUENCE [LARGE SCALE GENOMIC DNA]</scope>
    <source>
        <strain evidence="5 6">RD2P27</strain>
    </source>
</reference>
<dbReference type="Gene3D" id="3.40.50.2300">
    <property type="match status" value="1"/>
</dbReference>
<feature type="domain" description="HTH luxR-type" evidence="3">
    <location>
        <begin position="226"/>
        <end position="291"/>
    </location>
</feature>
<dbReference type="SUPFAM" id="SSF46894">
    <property type="entry name" value="C-terminal effector domain of the bipartite response regulators"/>
    <property type="match status" value="1"/>
</dbReference>
<feature type="domain" description="Response regulatory" evidence="4">
    <location>
        <begin position="85"/>
        <end position="199"/>
    </location>
</feature>
<dbReference type="InterPro" id="IPR016032">
    <property type="entry name" value="Sig_transdc_resp-reg_C-effctor"/>
</dbReference>
<sequence>MTQHAPTILQKTGNWRLMPRSRLFEPNVFSPLGVLGASLDIRYFTYHKANIPGRKARAQVSAQVALICNSRQAVNRGCQMIGSTDIVLLCRNTIVREGLRRILSSEDFNVVLSTHEIAELTALDVVLQKAIVLIDSSSEEAETEALSIVRKRYPSCYPVILADHFNYQAMVAALRNGARGYIVKEICCEPLVSTLQLVALGEKVLPSQLADELQLRPASVAQSGEGAVTATNLSDRELEILEWLVMGCPNKVISRHMEISEATVKVHVKAVLRKLSVKNRTQAAIWAANHGLRARDMDDAGDFEANYFAAQPVTDLSRAVPAIA</sequence>
<dbReference type="PROSITE" id="PS00622">
    <property type="entry name" value="HTH_LUXR_1"/>
    <property type="match status" value="1"/>
</dbReference>
<gene>
    <name evidence="5" type="ORF">ABVV53_14755</name>
</gene>
<keyword evidence="6" id="KW-1185">Reference proteome</keyword>
<accession>A0ABV2D4C1</accession>
<dbReference type="PRINTS" id="PR00038">
    <property type="entry name" value="HTHLUXR"/>
</dbReference>
<name>A0ABV2D4C1_9SPHN</name>